<feature type="region of interest" description="Disordered" evidence="1">
    <location>
        <begin position="1"/>
        <end position="24"/>
    </location>
</feature>
<protein>
    <submittedName>
        <fullName evidence="3">Uncharacterized protein</fullName>
    </submittedName>
</protein>
<evidence type="ECO:0000313" key="4">
    <source>
        <dbReference type="Proteomes" id="UP000199088"/>
    </source>
</evidence>
<name>A0A1H0SXV7_9ACTN</name>
<feature type="transmembrane region" description="Helical" evidence="2">
    <location>
        <begin position="102"/>
        <end position="127"/>
    </location>
</feature>
<dbReference type="STRING" id="1052260.SAMN05660199_03964"/>
<keyword evidence="2" id="KW-0472">Membrane</keyword>
<reference evidence="4" key="1">
    <citation type="submission" date="2016-10" db="EMBL/GenBank/DDBJ databases">
        <authorList>
            <person name="Varghese N."/>
            <person name="Submissions S."/>
        </authorList>
    </citation>
    <scope>NUCLEOTIDE SEQUENCE [LARGE SCALE GENOMIC DNA]</scope>
    <source>
        <strain evidence="4">DSM 45843</strain>
    </source>
</reference>
<evidence type="ECO:0000256" key="1">
    <source>
        <dbReference type="SAM" id="MobiDB-lite"/>
    </source>
</evidence>
<organism evidence="3 4">
    <name type="scientific">Klenkia soli</name>
    <dbReference type="NCBI Taxonomy" id="1052260"/>
    <lineage>
        <taxon>Bacteria</taxon>
        <taxon>Bacillati</taxon>
        <taxon>Actinomycetota</taxon>
        <taxon>Actinomycetes</taxon>
        <taxon>Geodermatophilales</taxon>
        <taxon>Geodermatophilaceae</taxon>
        <taxon>Klenkia</taxon>
    </lineage>
</organism>
<proteinExistence type="predicted"/>
<evidence type="ECO:0000313" key="3">
    <source>
        <dbReference type="EMBL" id="SDP46633.1"/>
    </source>
</evidence>
<keyword evidence="2" id="KW-1133">Transmembrane helix</keyword>
<dbReference type="EMBL" id="FNIR01000014">
    <property type="protein sequence ID" value="SDP46633.1"/>
    <property type="molecule type" value="Genomic_DNA"/>
</dbReference>
<feature type="transmembrane region" description="Helical" evidence="2">
    <location>
        <begin position="31"/>
        <end position="52"/>
    </location>
</feature>
<sequence length="173" mass="18824">MTELVKAQTETLSTERQGNDGPESELSPWDLVTFVGLPVLVAGAAVLLDLRAPKIDPLLSAVSILFGLLLGLLVLVFDQLKREAQRPSPAAGNDPLVDSWQLFVNVSWAILVSTVLLGVLITTTVITDQALPAWLTGLVGALLLHLLLTFLMILKRLFFMARRITGNLMTGRR</sequence>
<feature type="transmembrane region" description="Helical" evidence="2">
    <location>
        <begin position="133"/>
        <end position="154"/>
    </location>
</feature>
<gene>
    <name evidence="3" type="ORF">SAMN05660199_03964</name>
</gene>
<evidence type="ECO:0000256" key="2">
    <source>
        <dbReference type="SAM" id="Phobius"/>
    </source>
</evidence>
<dbReference type="AlphaFoldDB" id="A0A1H0SXV7"/>
<accession>A0A1H0SXV7</accession>
<dbReference type="Proteomes" id="UP000199088">
    <property type="component" value="Unassembled WGS sequence"/>
</dbReference>
<keyword evidence="4" id="KW-1185">Reference proteome</keyword>
<feature type="transmembrane region" description="Helical" evidence="2">
    <location>
        <begin position="58"/>
        <end position="77"/>
    </location>
</feature>
<dbReference type="RefSeq" id="WP_131801798.1">
    <property type="nucleotide sequence ID" value="NZ_FNIR01000014.1"/>
</dbReference>
<keyword evidence="2" id="KW-0812">Transmembrane</keyword>